<dbReference type="Gene3D" id="3.40.50.2000">
    <property type="entry name" value="Glycogen Phosphorylase B"/>
    <property type="match status" value="2"/>
</dbReference>
<dbReference type="GO" id="GO:0016757">
    <property type="term" value="F:glycosyltransferase activity"/>
    <property type="evidence" value="ECO:0007669"/>
    <property type="project" value="UniProtKB-KW"/>
</dbReference>
<keyword evidence="2" id="KW-0808">Transferase</keyword>
<feature type="domain" description="Glycosyl transferase family 1" evidence="3">
    <location>
        <begin position="1"/>
        <end position="59"/>
    </location>
</feature>
<keyword evidence="5" id="KW-1185">Reference proteome</keyword>
<dbReference type="PANTHER" id="PTHR12526">
    <property type="entry name" value="GLYCOSYLTRANSFERASE"/>
    <property type="match status" value="1"/>
</dbReference>
<organism evidence="4 5">
    <name type="scientific">Rhizopus delemar</name>
    <dbReference type="NCBI Taxonomy" id="936053"/>
    <lineage>
        <taxon>Eukaryota</taxon>
        <taxon>Fungi</taxon>
        <taxon>Fungi incertae sedis</taxon>
        <taxon>Mucoromycota</taxon>
        <taxon>Mucoromycotina</taxon>
        <taxon>Mucoromycetes</taxon>
        <taxon>Mucorales</taxon>
        <taxon>Mucorineae</taxon>
        <taxon>Rhizopodaceae</taxon>
        <taxon>Rhizopus</taxon>
    </lineage>
</organism>
<evidence type="ECO:0000256" key="2">
    <source>
        <dbReference type="ARBA" id="ARBA00022679"/>
    </source>
</evidence>
<dbReference type="PANTHER" id="PTHR12526:SF510">
    <property type="entry name" value="D-INOSITOL 3-PHOSPHATE GLYCOSYLTRANSFERASE"/>
    <property type="match status" value="1"/>
</dbReference>
<keyword evidence="1" id="KW-0328">Glycosyltransferase</keyword>
<proteinExistence type="predicted"/>
<evidence type="ECO:0000313" key="4">
    <source>
        <dbReference type="EMBL" id="KAG1538841.1"/>
    </source>
</evidence>
<dbReference type="EMBL" id="JAANIU010007141">
    <property type="protein sequence ID" value="KAG1538841.1"/>
    <property type="molecule type" value="Genomic_DNA"/>
</dbReference>
<evidence type="ECO:0000256" key="1">
    <source>
        <dbReference type="ARBA" id="ARBA00022676"/>
    </source>
</evidence>
<protein>
    <recommendedName>
        <fullName evidence="3">Glycosyl transferase family 1 domain-containing protein</fullName>
    </recommendedName>
</protein>
<reference evidence="4 5" key="1">
    <citation type="journal article" date="2020" name="Microb. Genom.">
        <title>Genetic diversity of clinical and environmental Mucorales isolates obtained from an investigation of mucormycosis cases among solid organ transplant recipients.</title>
        <authorList>
            <person name="Nguyen M.H."/>
            <person name="Kaul D."/>
            <person name="Muto C."/>
            <person name="Cheng S.J."/>
            <person name="Richter R.A."/>
            <person name="Bruno V.M."/>
            <person name="Liu G."/>
            <person name="Beyhan S."/>
            <person name="Sundermann A.J."/>
            <person name="Mounaud S."/>
            <person name="Pasculle A.W."/>
            <person name="Nierman W.C."/>
            <person name="Driscoll E."/>
            <person name="Cumbie R."/>
            <person name="Clancy C.J."/>
            <person name="Dupont C.L."/>
        </authorList>
    </citation>
    <scope>NUCLEOTIDE SEQUENCE [LARGE SCALE GENOMIC DNA]</scope>
    <source>
        <strain evidence="4 5">GL24</strain>
    </source>
</reference>
<dbReference type="Pfam" id="PF00534">
    <property type="entry name" value="Glycos_transf_1"/>
    <property type="match status" value="1"/>
</dbReference>
<evidence type="ECO:0000313" key="5">
    <source>
        <dbReference type="Proteomes" id="UP000740926"/>
    </source>
</evidence>
<name>A0A9P7C6N6_9FUNG</name>
<dbReference type="AlphaFoldDB" id="A0A9P7C6N6"/>
<gene>
    <name evidence="4" type="ORF">G6F50_014603</name>
</gene>
<sequence>MGLGLPALVTDVGGLPENVTDGVDGWIVPVRDVPAMTAKLRFMLDHPDTVRAMGARARETSLRDFNLDRFAAATVDVYQRTLDGRRAL</sequence>
<dbReference type="InterPro" id="IPR001296">
    <property type="entry name" value="Glyco_trans_1"/>
</dbReference>
<dbReference type="Proteomes" id="UP000740926">
    <property type="component" value="Unassembled WGS sequence"/>
</dbReference>
<evidence type="ECO:0000259" key="3">
    <source>
        <dbReference type="Pfam" id="PF00534"/>
    </source>
</evidence>
<comment type="caution">
    <text evidence="4">The sequence shown here is derived from an EMBL/GenBank/DDBJ whole genome shotgun (WGS) entry which is preliminary data.</text>
</comment>
<accession>A0A9P7C6N6</accession>
<dbReference type="SUPFAM" id="SSF53756">
    <property type="entry name" value="UDP-Glycosyltransferase/glycogen phosphorylase"/>
    <property type="match status" value="1"/>
</dbReference>